<evidence type="ECO:0000256" key="7">
    <source>
        <dbReference type="ARBA" id="ARBA00023180"/>
    </source>
</evidence>
<accession>A0A5M3T5A8</accession>
<keyword evidence="9" id="KW-1185">Reference proteome</keyword>
<evidence type="ECO:0000313" key="9">
    <source>
        <dbReference type="Proteomes" id="UP000326169"/>
    </source>
</evidence>
<evidence type="ECO:0000313" key="8">
    <source>
        <dbReference type="EMBL" id="GCE93080.1"/>
    </source>
</evidence>
<evidence type="ECO:0000256" key="5">
    <source>
        <dbReference type="ARBA" id="ARBA00023034"/>
    </source>
</evidence>
<keyword evidence="5" id="KW-0333">Golgi apparatus</keyword>
<dbReference type="SUPFAM" id="SSF52540">
    <property type="entry name" value="P-loop containing nucleoside triphosphate hydrolases"/>
    <property type="match status" value="1"/>
</dbReference>
<keyword evidence="7" id="KW-0325">Glycoprotein</keyword>
<name>A0A5M3T5A8_LIMPL</name>
<keyword evidence="3" id="KW-0812">Transmembrane</keyword>
<dbReference type="Pfam" id="PF03567">
    <property type="entry name" value="Sulfotransfer_2"/>
    <property type="match status" value="1"/>
</dbReference>
<evidence type="ECO:0000256" key="2">
    <source>
        <dbReference type="ARBA" id="ARBA00022679"/>
    </source>
</evidence>
<evidence type="ECO:0000256" key="4">
    <source>
        <dbReference type="ARBA" id="ARBA00022989"/>
    </source>
</evidence>
<sequence>MKSSVNWNNLESKGIVRGWILPDAGGCKPSDIVVLINGQKFTSEEIKPKRFQRNSDNLRVNFCFDLSPYNFPDSSQIQLALKDTGEILGTSDLESRESNKTVAYLNFYKKLSSDEVGEILFNHEPTPLYNESLNLTLIFSARSACSFAVKWFFYHAGLYQEVESYHRFPHRYRSEVFNKNPEYRKHIREVDGILNSNIVCLSRNPFSRAVSSYIYALQAKYDNQKISKFLGININKRQTLSFYEFVQYLKSLDIRNCNIHHQLQTHPLIEMGIIKPYIIKVENLFNDFQEVEKKLGLNPSPLSQISKSLEFHRTPKDSAFKKECYHIQFSGARKQLFPHYKYFYSEELVRDIANIYRADFEIFGYKPELDLEFTSQAPSQPSLAQIEKDMLKWRDDLNKIRG</sequence>
<protein>
    <recommendedName>
        <fullName evidence="10">Sulfotransferase family protein</fullName>
    </recommendedName>
</protein>
<organism evidence="8 9">
    <name type="scientific">Limnospira platensis NIES-46</name>
    <dbReference type="NCBI Taxonomy" id="1236695"/>
    <lineage>
        <taxon>Bacteria</taxon>
        <taxon>Bacillati</taxon>
        <taxon>Cyanobacteriota</taxon>
        <taxon>Cyanophyceae</taxon>
        <taxon>Oscillatoriophycideae</taxon>
        <taxon>Oscillatoriales</taxon>
        <taxon>Sirenicapillariaceae</taxon>
        <taxon>Limnospira</taxon>
    </lineage>
</organism>
<proteinExistence type="predicted"/>
<dbReference type="InterPro" id="IPR027417">
    <property type="entry name" value="P-loop_NTPase"/>
</dbReference>
<reference evidence="8 9" key="1">
    <citation type="journal article" date="2019" name="J Genomics">
        <title>The Draft Genome of a Hydrogen-producing Cyanobacterium, Arthrospira platensis NIES-46.</title>
        <authorList>
            <person name="Suzuki S."/>
            <person name="Yamaguchi H."/>
            <person name="Kawachi M."/>
        </authorList>
    </citation>
    <scope>NUCLEOTIDE SEQUENCE [LARGE SCALE GENOMIC DNA]</scope>
    <source>
        <strain evidence="8 9">NIES-46</strain>
    </source>
</reference>
<keyword evidence="6" id="KW-0472">Membrane</keyword>
<evidence type="ECO:0008006" key="10">
    <source>
        <dbReference type="Google" id="ProtNLM"/>
    </source>
</evidence>
<evidence type="ECO:0000256" key="1">
    <source>
        <dbReference type="ARBA" id="ARBA00004323"/>
    </source>
</evidence>
<dbReference type="GeneID" id="301682031"/>
<dbReference type="EMBL" id="BIMW01000060">
    <property type="protein sequence ID" value="GCE93080.1"/>
    <property type="molecule type" value="Genomic_DNA"/>
</dbReference>
<evidence type="ECO:0000256" key="3">
    <source>
        <dbReference type="ARBA" id="ARBA00022692"/>
    </source>
</evidence>
<gene>
    <name evidence="8" type="ORF">NIES46_11290</name>
</gene>
<dbReference type="InterPro" id="IPR018011">
    <property type="entry name" value="Carb_sulfotrans_8-10"/>
</dbReference>
<keyword evidence="4" id="KW-1133">Transmembrane helix</keyword>
<keyword evidence="2" id="KW-0808">Transferase</keyword>
<dbReference type="Gene3D" id="3.40.50.300">
    <property type="entry name" value="P-loop containing nucleotide triphosphate hydrolases"/>
    <property type="match status" value="1"/>
</dbReference>
<comment type="caution">
    <text evidence="8">The sequence shown here is derived from an EMBL/GenBank/DDBJ whole genome shotgun (WGS) entry which is preliminary data.</text>
</comment>
<dbReference type="PANTHER" id="PTHR12137">
    <property type="entry name" value="CARBOHYDRATE SULFOTRANSFERASE"/>
    <property type="match status" value="1"/>
</dbReference>
<dbReference type="InterPro" id="IPR005331">
    <property type="entry name" value="Sulfotransferase"/>
</dbReference>
<evidence type="ECO:0000256" key="6">
    <source>
        <dbReference type="ARBA" id="ARBA00023136"/>
    </source>
</evidence>
<comment type="subcellular location">
    <subcellularLocation>
        <location evidence="1">Golgi apparatus membrane</location>
        <topology evidence="1">Single-pass type II membrane protein</topology>
    </subcellularLocation>
</comment>
<dbReference type="RefSeq" id="WP_152088427.1">
    <property type="nucleotide sequence ID" value="NZ_BIMW01000060.1"/>
</dbReference>
<dbReference type="PANTHER" id="PTHR12137:SF54">
    <property type="entry name" value="CARBOHYDRATE SULFOTRANSFERASE"/>
    <property type="match status" value="1"/>
</dbReference>
<dbReference type="Proteomes" id="UP000326169">
    <property type="component" value="Unassembled WGS sequence"/>
</dbReference>